<dbReference type="CDD" id="cd03044">
    <property type="entry name" value="GST_N_EF1Bgamma"/>
    <property type="match status" value="1"/>
</dbReference>
<dbReference type="InterPro" id="IPR036282">
    <property type="entry name" value="Glutathione-S-Trfase_C_sf"/>
</dbReference>
<feature type="domain" description="GST C-terminal" evidence="4">
    <location>
        <begin position="90"/>
        <end position="223"/>
    </location>
</feature>
<dbReference type="eggNOG" id="KOG0867">
    <property type="taxonomic scope" value="Eukaryota"/>
</dbReference>
<dbReference type="AlphaFoldDB" id="A0A0W0FNS1"/>
<feature type="domain" description="GST N-terminal" evidence="3">
    <location>
        <begin position="2"/>
        <end position="85"/>
    </location>
</feature>
<name>A0A0W0FNS1_MONRR</name>
<feature type="region of interest" description="Disordered" evidence="2">
    <location>
        <begin position="216"/>
        <end position="261"/>
    </location>
</feature>
<sequence length="261" mass="28183">MSLGTLYTTPQQTIGKIIKAAAALGNFTLDAPEGYVHFETNKTEAFLSKFPHGKIPAFESKDGGFKLFEGYAIARYVASQASDANLLGQTPEDAALVDQWSHLVDSELVAPSTLIGQLCRGTIAYSKPVHTALLERIHRTLGTFNKHLTANTFLVGERLTLADLVLAGLIQKGVEIIIDAEARAKYPAIIRHLETIVNQPKLKGVFGETNYTEKGIVFTPPPKEKKEAAPKPAAAPKAGKKPKAKDDDDNDDEPAAPAEPK</sequence>
<dbReference type="InterPro" id="IPR050802">
    <property type="entry name" value="EF-GSTs"/>
</dbReference>
<dbReference type="Gene3D" id="3.40.30.10">
    <property type="entry name" value="Glutaredoxin"/>
    <property type="match status" value="1"/>
</dbReference>
<dbReference type="PANTHER" id="PTHR43986">
    <property type="entry name" value="ELONGATION FACTOR 1-GAMMA"/>
    <property type="match status" value="1"/>
</dbReference>
<dbReference type="InterPro" id="IPR010987">
    <property type="entry name" value="Glutathione-S-Trfase_C-like"/>
</dbReference>
<keyword evidence="5" id="KW-0648">Protein biosynthesis</keyword>
<organism evidence="5 6">
    <name type="scientific">Moniliophthora roreri</name>
    <name type="common">Frosty pod rot fungus</name>
    <name type="synonym">Monilia roreri</name>
    <dbReference type="NCBI Taxonomy" id="221103"/>
    <lineage>
        <taxon>Eukaryota</taxon>
        <taxon>Fungi</taxon>
        <taxon>Dikarya</taxon>
        <taxon>Basidiomycota</taxon>
        <taxon>Agaricomycotina</taxon>
        <taxon>Agaricomycetes</taxon>
        <taxon>Agaricomycetidae</taxon>
        <taxon>Agaricales</taxon>
        <taxon>Marasmiineae</taxon>
        <taxon>Marasmiaceae</taxon>
        <taxon>Moniliophthora</taxon>
    </lineage>
</organism>
<dbReference type="SFLD" id="SFLDG00358">
    <property type="entry name" value="Main_(cytGST)"/>
    <property type="match status" value="1"/>
</dbReference>
<dbReference type="EMBL" id="LATX01001800">
    <property type="protein sequence ID" value="KTB37933.1"/>
    <property type="molecule type" value="Genomic_DNA"/>
</dbReference>
<dbReference type="InterPro" id="IPR004045">
    <property type="entry name" value="Glutathione_S-Trfase_N"/>
</dbReference>
<dbReference type="GO" id="GO:0005737">
    <property type="term" value="C:cytoplasm"/>
    <property type="evidence" value="ECO:0007669"/>
    <property type="project" value="TreeGrafter"/>
</dbReference>
<evidence type="ECO:0000313" key="5">
    <source>
        <dbReference type="EMBL" id="KTB37933.1"/>
    </source>
</evidence>
<dbReference type="SUPFAM" id="SSF47616">
    <property type="entry name" value="GST C-terminal domain-like"/>
    <property type="match status" value="1"/>
</dbReference>
<dbReference type="InterPro" id="IPR036249">
    <property type="entry name" value="Thioredoxin-like_sf"/>
</dbReference>
<accession>A0A0W0FNS1</accession>
<evidence type="ECO:0000313" key="6">
    <source>
        <dbReference type="Proteomes" id="UP000054988"/>
    </source>
</evidence>
<evidence type="ECO:0000256" key="1">
    <source>
        <dbReference type="RuleBase" id="RU003494"/>
    </source>
</evidence>
<proteinExistence type="inferred from homology"/>
<protein>
    <submittedName>
        <fullName evidence="5">Putative elongation factor 1-gamma</fullName>
    </submittedName>
</protein>
<gene>
    <name evidence="5" type="ORF">WG66_9495</name>
</gene>
<evidence type="ECO:0000256" key="2">
    <source>
        <dbReference type="SAM" id="MobiDB-lite"/>
    </source>
</evidence>
<dbReference type="Pfam" id="PF00043">
    <property type="entry name" value="GST_C"/>
    <property type="match status" value="1"/>
</dbReference>
<evidence type="ECO:0000259" key="4">
    <source>
        <dbReference type="PROSITE" id="PS50405"/>
    </source>
</evidence>
<dbReference type="GO" id="GO:0003746">
    <property type="term" value="F:translation elongation factor activity"/>
    <property type="evidence" value="ECO:0007669"/>
    <property type="project" value="UniProtKB-KW"/>
</dbReference>
<dbReference type="Pfam" id="PF02798">
    <property type="entry name" value="GST_N"/>
    <property type="match status" value="1"/>
</dbReference>
<dbReference type="SUPFAM" id="SSF52833">
    <property type="entry name" value="Thioredoxin-like"/>
    <property type="match status" value="1"/>
</dbReference>
<dbReference type="PROSITE" id="PS50405">
    <property type="entry name" value="GST_CTER"/>
    <property type="match status" value="1"/>
</dbReference>
<dbReference type="PROSITE" id="PS50404">
    <property type="entry name" value="GST_NTER"/>
    <property type="match status" value="1"/>
</dbReference>
<dbReference type="Gene3D" id="1.20.1050.10">
    <property type="match status" value="1"/>
</dbReference>
<dbReference type="GO" id="GO:0005634">
    <property type="term" value="C:nucleus"/>
    <property type="evidence" value="ECO:0007669"/>
    <property type="project" value="TreeGrafter"/>
</dbReference>
<dbReference type="CDD" id="cd03181">
    <property type="entry name" value="GST_C_EF1Bgamma_like"/>
    <property type="match status" value="1"/>
</dbReference>
<comment type="caution">
    <text evidence="5">The sequence shown here is derived from an EMBL/GenBank/DDBJ whole genome shotgun (WGS) entry which is preliminary data.</text>
</comment>
<comment type="similarity">
    <text evidence="1">Belongs to the GST superfamily.</text>
</comment>
<evidence type="ECO:0000259" key="3">
    <source>
        <dbReference type="PROSITE" id="PS50404"/>
    </source>
</evidence>
<dbReference type="PANTHER" id="PTHR43986:SF1">
    <property type="entry name" value="ELONGATION FACTOR 1-GAMMA"/>
    <property type="match status" value="1"/>
</dbReference>
<dbReference type="FunFam" id="3.40.30.10:FF:000142">
    <property type="entry name" value="Elongation factor 1 gamma"/>
    <property type="match status" value="1"/>
</dbReference>
<dbReference type="Proteomes" id="UP000054988">
    <property type="component" value="Unassembled WGS sequence"/>
</dbReference>
<keyword evidence="5" id="KW-0251">Elongation factor</keyword>
<dbReference type="InterPro" id="IPR040079">
    <property type="entry name" value="Glutathione_S-Trfase"/>
</dbReference>
<reference evidence="5 6" key="1">
    <citation type="submission" date="2015-12" db="EMBL/GenBank/DDBJ databases">
        <title>Draft genome sequence of Moniliophthora roreri, the causal agent of frosty pod rot of cacao.</title>
        <authorList>
            <person name="Aime M.C."/>
            <person name="Diaz-Valderrama J.R."/>
            <person name="Kijpornyongpan T."/>
            <person name="Phillips-Mora W."/>
        </authorList>
    </citation>
    <scope>NUCLEOTIDE SEQUENCE [LARGE SCALE GENOMIC DNA]</scope>
    <source>
        <strain evidence="5 6">MCA 2952</strain>
    </source>
</reference>
<dbReference type="InterPro" id="IPR004046">
    <property type="entry name" value="GST_C"/>
</dbReference>
<dbReference type="SFLD" id="SFLDS00019">
    <property type="entry name" value="Glutathione_Transferase_(cytos"/>
    <property type="match status" value="1"/>
</dbReference>
<dbReference type="FunFam" id="1.20.1050.10:FF:000006">
    <property type="entry name" value="Elongation factor 1 gamma"/>
    <property type="match status" value="1"/>
</dbReference>